<accession>A4A2H5</accession>
<dbReference type="EMBL" id="AANZ01000045">
    <property type="protein sequence ID" value="EAQ77042.1"/>
    <property type="molecule type" value="Genomic_DNA"/>
</dbReference>
<dbReference type="Gene3D" id="3.30.50.10">
    <property type="entry name" value="Erythroid Transcription Factor GATA-1, subunit A"/>
    <property type="match status" value="1"/>
</dbReference>
<dbReference type="SUPFAM" id="SSF57716">
    <property type="entry name" value="Glucocorticoid receptor-like (DNA-binding domain)"/>
    <property type="match status" value="1"/>
</dbReference>
<dbReference type="InterPro" id="IPR005584">
    <property type="entry name" value="DNA_gyrase_inhibitor_YacG"/>
</dbReference>
<dbReference type="GO" id="GO:0006355">
    <property type="term" value="P:regulation of DNA-templated transcription"/>
    <property type="evidence" value="ECO:0007669"/>
    <property type="project" value="InterPro"/>
</dbReference>
<gene>
    <name evidence="3" type="ORF">DSM3645_04300</name>
</gene>
<dbReference type="Pfam" id="PF03884">
    <property type="entry name" value="YacG"/>
    <property type="match status" value="1"/>
</dbReference>
<dbReference type="InterPro" id="IPR013088">
    <property type="entry name" value="Znf_NHR/GATA"/>
</dbReference>
<protein>
    <submittedName>
        <fullName evidence="3">Hypothetical UPF0243 zinc-binding protein-related protein</fullName>
    </submittedName>
</protein>
<sequence length="60" mass="6938">MRCPTCEKEFNAVTKAMPFCCERCRQIDLGVWLNEGHSMPMDIEKRFGQLSGEIPDEDDE</sequence>
<evidence type="ECO:0000256" key="2">
    <source>
        <dbReference type="ARBA" id="ARBA00022833"/>
    </source>
</evidence>
<organism evidence="3 4">
    <name type="scientific">Blastopirellula marina DSM 3645</name>
    <dbReference type="NCBI Taxonomy" id="314230"/>
    <lineage>
        <taxon>Bacteria</taxon>
        <taxon>Pseudomonadati</taxon>
        <taxon>Planctomycetota</taxon>
        <taxon>Planctomycetia</taxon>
        <taxon>Pirellulales</taxon>
        <taxon>Pirellulaceae</taxon>
        <taxon>Blastopirellula</taxon>
    </lineage>
</organism>
<dbReference type="HOGENOM" id="CLU_178280_2_3_0"/>
<dbReference type="STRING" id="314230.DSM3645_04300"/>
<evidence type="ECO:0000256" key="1">
    <source>
        <dbReference type="ARBA" id="ARBA00022723"/>
    </source>
</evidence>
<keyword evidence="1" id="KW-0479">Metal-binding</keyword>
<dbReference type="OrthoDB" id="9809663at2"/>
<name>A4A2H5_9BACT</name>
<dbReference type="RefSeq" id="WP_002654454.1">
    <property type="nucleotide sequence ID" value="NZ_CH672377.1"/>
</dbReference>
<dbReference type="Proteomes" id="UP000004358">
    <property type="component" value="Unassembled WGS sequence"/>
</dbReference>
<evidence type="ECO:0000313" key="3">
    <source>
        <dbReference type="EMBL" id="EAQ77042.1"/>
    </source>
</evidence>
<dbReference type="PANTHER" id="PTHR36150:SF1">
    <property type="entry name" value="DNA GYRASE INHIBITOR YACG"/>
    <property type="match status" value="1"/>
</dbReference>
<reference evidence="3 4" key="1">
    <citation type="submission" date="2006-02" db="EMBL/GenBank/DDBJ databases">
        <authorList>
            <person name="Amann R."/>
            <person name="Ferriera S."/>
            <person name="Johnson J."/>
            <person name="Kravitz S."/>
            <person name="Halpern A."/>
            <person name="Remington K."/>
            <person name="Beeson K."/>
            <person name="Tran B."/>
            <person name="Rogers Y.-H."/>
            <person name="Friedman R."/>
            <person name="Venter J.C."/>
        </authorList>
    </citation>
    <scope>NUCLEOTIDE SEQUENCE [LARGE SCALE GENOMIC DNA]</scope>
    <source>
        <strain evidence="3 4">DSM 3645</strain>
    </source>
</reference>
<proteinExistence type="predicted"/>
<dbReference type="eggNOG" id="COG3024">
    <property type="taxonomic scope" value="Bacteria"/>
</dbReference>
<dbReference type="AlphaFoldDB" id="A4A2H5"/>
<dbReference type="PANTHER" id="PTHR36150">
    <property type="entry name" value="DNA GYRASE INHIBITOR YACG"/>
    <property type="match status" value="1"/>
</dbReference>
<evidence type="ECO:0000313" key="4">
    <source>
        <dbReference type="Proteomes" id="UP000004358"/>
    </source>
</evidence>
<comment type="caution">
    <text evidence="3">The sequence shown here is derived from an EMBL/GenBank/DDBJ whole genome shotgun (WGS) entry which is preliminary data.</text>
</comment>
<dbReference type="GO" id="GO:0008270">
    <property type="term" value="F:zinc ion binding"/>
    <property type="evidence" value="ECO:0007669"/>
    <property type="project" value="InterPro"/>
</dbReference>
<keyword evidence="2" id="KW-0862">Zinc</keyword>